<gene>
    <name evidence="2" type="primary">110675351</name>
</gene>
<feature type="compositionally biased region" description="Basic and acidic residues" evidence="1">
    <location>
        <begin position="64"/>
        <end position="75"/>
    </location>
</feature>
<accession>A0A6I8U8Y4</accession>
<evidence type="ECO:0000313" key="3">
    <source>
        <dbReference type="Proteomes" id="UP000008820"/>
    </source>
</evidence>
<dbReference type="Proteomes" id="UP000008820">
    <property type="component" value="Chromosome 1"/>
</dbReference>
<feature type="region of interest" description="Disordered" evidence="1">
    <location>
        <begin position="44"/>
        <end position="93"/>
    </location>
</feature>
<evidence type="ECO:0000313" key="2">
    <source>
        <dbReference type="EnsemblMetazoa" id="AAEL028103-PA"/>
    </source>
</evidence>
<sequence length="220" mass="24796">MMRLGATPVKITAAPPKGVDLEISGGKFIPNEYQNGFATENNHKPVGSIVSSGKISTRLTGSEETGRGLLEDRKRSTTHHTTGTGPGPRQQKVNYSHNLQYLEIVSPPDDERGASKPGSIPEVQSHINLAEEVAQRQRQLRRQEMYGQLKRQVCRDRMRTLRRMAENPIYVNGHFDKPWQTVSHISDQLVEELTEETVRQGLDFGETSFVEEFLRMQLDG</sequence>
<dbReference type="AlphaFoldDB" id="A0A6I8U8Y4"/>
<dbReference type="EnsemblMetazoa" id="AAEL028103-RA">
    <property type="protein sequence ID" value="AAEL028103-PA"/>
    <property type="gene ID" value="AAEL028103"/>
</dbReference>
<organism evidence="2 3">
    <name type="scientific">Aedes aegypti</name>
    <name type="common">Yellowfever mosquito</name>
    <name type="synonym">Culex aegypti</name>
    <dbReference type="NCBI Taxonomy" id="7159"/>
    <lineage>
        <taxon>Eukaryota</taxon>
        <taxon>Metazoa</taxon>
        <taxon>Ecdysozoa</taxon>
        <taxon>Arthropoda</taxon>
        <taxon>Hexapoda</taxon>
        <taxon>Insecta</taxon>
        <taxon>Pterygota</taxon>
        <taxon>Neoptera</taxon>
        <taxon>Endopterygota</taxon>
        <taxon>Diptera</taxon>
        <taxon>Nematocera</taxon>
        <taxon>Culicoidea</taxon>
        <taxon>Culicidae</taxon>
        <taxon>Culicinae</taxon>
        <taxon>Aedini</taxon>
        <taxon>Aedes</taxon>
        <taxon>Stegomyia</taxon>
    </lineage>
</organism>
<dbReference type="InParanoid" id="A0A6I8U8Y4"/>
<proteinExistence type="predicted"/>
<protein>
    <submittedName>
        <fullName evidence="2">Uncharacterized protein</fullName>
    </submittedName>
</protein>
<evidence type="ECO:0000256" key="1">
    <source>
        <dbReference type="SAM" id="MobiDB-lite"/>
    </source>
</evidence>
<reference evidence="2 3" key="1">
    <citation type="submission" date="2017-06" db="EMBL/GenBank/DDBJ databases">
        <title>Aedes aegypti genome working group (AGWG) sequencing and assembly.</title>
        <authorList>
            <consortium name="Aedes aegypti Genome Working Group (AGWG)"/>
            <person name="Matthews B.J."/>
        </authorList>
    </citation>
    <scope>NUCLEOTIDE SEQUENCE [LARGE SCALE GENOMIC DNA]</scope>
    <source>
        <strain evidence="2 3">LVP_AGWG</strain>
    </source>
</reference>
<name>A0A6I8U8Y4_AEDAE</name>
<dbReference type="OrthoDB" id="8193942at2759"/>
<keyword evidence="3" id="KW-1185">Reference proteome</keyword>
<feature type="compositionally biased region" description="Polar residues" evidence="1">
    <location>
        <begin position="49"/>
        <end position="63"/>
    </location>
</feature>
<reference evidence="2" key="2">
    <citation type="submission" date="2020-05" db="UniProtKB">
        <authorList>
            <consortium name="EnsemblMetazoa"/>
        </authorList>
    </citation>
    <scope>IDENTIFICATION</scope>
    <source>
        <strain evidence="2">LVP_AGWG</strain>
    </source>
</reference>